<reference evidence="3 4" key="1">
    <citation type="submission" date="2021-02" db="EMBL/GenBank/DDBJ databases">
        <title>Genome assembly of Pseudopithomyces chartarum.</title>
        <authorList>
            <person name="Jauregui R."/>
            <person name="Singh J."/>
            <person name="Voisey C."/>
        </authorList>
    </citation>
    <scope>NUCLEOTIDE SEQUENCE [LARGE SCALE GENOMIC DNA]</scope>
    <source>
        <strain evidence="3 4">AGR01</strain>
    </source>
</reference>
<evidence type="ECO:0000313" key="3">
    <source>
        <dbReference type="EMBL" id="KAK3215192.1"/>
    </source>
</evidence>
<dbReference type="PANTHER" id="PTHR22891">
    <property type="entry name" value="EUKARYOTIC TRANSLATION INITIATION FACTOR 2C"/>
    <property type="match status" value="1"/>
</dbReference>
<dbReference type="AlphaFoldDB" id="A0AAN6M6J0"/>
<name>A0AAN6M6J0_9PLEO</name>
<sequence length="1158" mass="132212">MFHGTTQVSHKSALKVSSSSSASRPAKQVSFTLQDRVRYIRPGRGTWENGEPRARRPSEWELNNQQRLVDDTLAEIEKIERSELLERQTRRKPLPAESPVREGYFTQSNWSELQHNRTAKKKGANIMALSSVPIEWNAADHDFYYPTVLIDKPKAPSNLSPGHGRGWNKPDVLFNKDLMAKAKAKPPAKKGKAPTKLLKFPLRESLSVAGTPKPNHLTNHFEICATTQDIWEYEILDLDLEGRSKKRIQALFKKAMDEWPILKDNLQYIVADNRKTIVSWKKLHESFRPEEIVTSGTSPDMAGTIWQSPSISFGKIIVTTRFSLVRKLEIDPLIGKSQSDTKFIDQDTTATERCLNLLILKSLGNNVVQVSRKKFYIRAGRHGLCDKENRVSRSLEIMRGYYFCVKAGMGALLLNFNLATSAFFRPILVSEFLADNSTFQGDLARRNIVKKLLVYIDQDRKNTDLNVQKARVKQINGFSSKNIEELVFYKKKEGIDGEYIKNGDEYEYETKPTYVHEYLSDVFGQRVTPRRVAVNVGSKNNPVWYAQEHLRIIPYQIYTRSVPDHLTDSMVNQAACNPEESQHLIECEGLSQLGFTTTANNKASFPRGIPLELYPTMLRLESRRLNFPTVKYNMQTFTQSGWSLRDSEKFHHSPVKELKYFLITTRVGNFEAKAYVREFESQVRKRLSITAVTLLNTVETAAYGMNDQASTIESKLGDAKSKGAELVLLIIPSKDRAIYRSYKELADRKFGLQTICLTIKRDNLPKTPDQPSTNAMTKYMTNIAMKVNIKKGGVNSIVDGFIVKDTLILGADVVHPGSAALESCPSIASVVGSIDHSVTRYLGSMRLQQNDKDDHEIITSFQDMVAERIRDWMTYNKDKNIPKMPTKIIYFRDGVSEGQYEKVLSKEVAKIAIAWDDQLKKAKIFKKPGMKINILAVVGVKRHHTRFYPMKKEDKDTRGNNNCLPGTLVDTGVTSPYYRDLYLQSHSCIKGTARSTHYFVLRDGDVGIKFNELPEFIHKLCYTYCRSTTGVSYATPTYYADRLCERGRLYLYKTLNGAQAEELDIDKEKEIDRQRKNRNLTFRQNPDTNYNKSRDGQKSGAEVNQEQEDLATLDAFVKKRAMEYAEAEFFEHAMNLDGQPRTNGNPWTDEVGKQMFWM</sequence>
<feature type="compositionally biased region" description="Polar residues" evidence="1">
    <location>
        <begin position="1079"/>
        <end position="1091"/>
    </location>
</feature>
<evidence type="ECO:0000313" key="4">
    <source>
        <dbReference type="Proteomes" id="UP001280581"/>
    </source>
</evidence>
<dbReference type="InterPro" id="IPR036085">
    <property type="entry name" value="PAZ_dom_sf"/>
</dbReference>
<dbReference type="GO" id="GO:0003676">
    <property type="term" value="F:nucleic acid binding"/>
    <property type="evidence" value="ECO:0007669"/>
    <property type="project" value="InterPro"/>
</dbReference>
<feature type="compositionally biased region" description="Low complexity" evidence="1">
    <location>
        <begin position="8"/>
        <end position="29"/>
    </location>
</feature>
<dbReference type="SUPFAM" id="SSF101690">
    <property type="entry name" value="PAZ domain"/>
    <property type="match status" value="1"/>
</dbReference>
<dbReference type="Gene3D" id="3.40.50.2300">
    <property type="match status" value="1"/>
</dbReference>
<dbReference type="InterPro" id="IPR012337">
    <property type="entry name" value="RNaseH-like_sf"/>
</dbReference>
<dbReference type="PROSITE" id="PS50822">
    <property type="entry name" value="PIWI"/>
    <property type="match status" value="1"/>
</dbReference>
<feature type="region of interest" description="Disordered" evidence="1">
    <location>
        <begin position="1"/>
        <end position="29"/>
    </location>
</feature>
<proteinExistence type="predicted"/>
<evidence type="ECO:0000256" key="1">
    <source>
        <dbReference type="SAM" id="MobiDB-lite"/>
    </source>
</evidence>
<dbReference type="Gene3D" id="3.30.420.10">
    <property type="entry name" value="Ribonuclease H-like superfamily/Ribonuclease H"/>
    <property type="match status" value="1"/>
</dbReference>
<dbReference type="SUPFAM" id="SSF53098">
    <property type="entry name" value="Ribonuclease H-like"/>
    <property type="match status" value="1"/>
</dbReference>
<dbReference type="Pfam" id="PF02171">
    <property type="entry name" value="Piwi"/>
    <property type="match status" value="1"/>
</dbReference>
<dbReference type="InterPro" id="IPR036397">
    <property type="entry name" value="RNaseH_sf"/>
</dbReference>
<accession>A0AAN6M6J0</accession>
<dbReference type="InterPro" id="IPR003165">
    <property type="entry name" value="Piwi"/>
</dbReference>
<evidence type="ECO:0000259" key="2">
    <source>
        <dbReference type="PROSITE" id="PS50822"/>
    </source>
</evidence>
<gene>
    <name evidence="3" type="ORF">GRF29_19g2530245</name>
</gene>
<comment type="caution">
    <text evidence="3">The sequence shown here is derived from an EMBL/GenBank/DDBJ whole genome shotgun (WGS) entry which is preliminary data.</text>
</comment>
<dbReference type="SMART" id="SM00950">
    <property type="entry name" value="Piwi"/>
    <property type="match status" value="1"/>
</dbReference>
<protein>
    <recommendedName>
        <fullName evidence="2">Piwi domain-containing protein</fullName>
    </recommendedName>
</protein>
<organism evidence="3 4">
    <name type="scientific">Pseudopithomyces chartarum</name>
    <dbReference type="NCBI Taxonomy" id="1892770"/>
    <lineage>
        <taxon>Eukaryota</taxon>
        <taxon>Fungi</taxon>
        <taxon>Dikarya</taxon>
        <taxon>Ascomycota</taxon>
        <taxon>Pezizomycotina</taxon>
        <taxon>Dothideomycetes</taxon>
        <taxon>Pleosporomycetidae</taxon>
        <taxon>Pleosporales</taxon>
        <taxon>Massarineae</taxon>
        <taxon>Didymosphaeriaceae</taxon>
        <taxon>Pseudopithomyces</taxon>
    </lineage>
</organism>
<feature type="domain" description="Piwi" evidence="2">
    <location>
        <begin position="726"/>
        <end position="1052"/>
    </location>
</feature>
<keyword evidence="4" id="KW-1185">Reference proteome</keyword>
<dbReference type="EMBL" id="WVTA01000003">
    <property type="protein sequence ID" value="KAK3215192.1"/>
    <property type="molecule type" value="Genomic_DNA"/>
</dbReference>
<dbReference type="Proteomes" id="UP001280581">
    <property type="component" value="Unassembled WGS sequence"/>
</dbReference>
<feature type="region of interest" description="Disordered" evidence="1">
    <location>
        <begin position="1074"/>
        <end position="1105"/>
    </location>
</feature>